<gene>
    <name evidence="1" type="ORF">Athai_32000</name>
</gene>
<dbReference type="EMBL" id="AP023355">
    <property type="protein sequence ID" value="BCJ35697.1"/>
    <property type="molecule type" value="Genomic_DNA"/>
</dbReference>
<sequence>MHVEKSVRIAAPADEIWRVLVDVERWPEWTASMRRVERLDDGEFTVGSRARVQQPKLRPTVFEVTESTPGESFVWRARVSGTEMLAGHYLRPDGDATLTRLTFDHTGGLAGVIDLFYGKLIREYVGMETAGLRRVCEAA</sequence>
<reference evidence="1 2" key="1">
    <citation type="submission" date="2020-08" db="EMBL/GenBank/DDBJ databases">
        <title>Whole genome shotgun sequence of Actinocatenispora thailandica NBRC 105041.</title>
        <authorList>
            <person name="Komaki H."/>
            <person name="Tamura T."/>
        </authorList>
    </citation>
    <scope>NUCLEOTIDE SEQUENCE [LARGE SCALE GENOMIC DNA]</scope>
    <source>
        <strain evidence="1 2">NBRC 105041</strain>
    </source>
</reference>
<dbReference type="KEGG" id="atl:Athai_32000"/>
<proteinExistence type="predicted"/>
<dbReference type="Gene3D" id="3.30.530.20">
    <property type="match status" value="1"/>
</dbReference>
<evidence type="ECO:0008006" key="3">
    <source>
        <dbReference type="Google" id="ProtNLM"/>
    </source>
</evidence>
<dbReference type="RefSeq" id="WP_203962185.1">
    <property type="nucleotide sequence ID" value="NZ_AP023355.1"/>
</dbReference>
<dbReference type="AlphaFoldDB" id="A0A7R7DQ43"/>
<dbReference type="InterPro" id="IPR019587">
    <property type="entry name" value="Polyketide_cyclase/dehydratase"/>
</dbReference>
<dbReference type="InterPro" id="IPR023393">
    <property type="entry name" value="START-like_dom_sf"/>
</dbReference>
<name>A0A7R7DQ43_9ACTN</name>
<dbReference type="SUPFAM" id="SSF55961">
    <property type="entry name" value="Bet v1-like"/>
    <property type="match status" value="1"/>
</dbReference>
<dbReference type="Proteomes" id="UP000611640">
    <property type="component" value="Chromosome"/>
</dbReference>
<accession>A0A7R7DQ43</accession>
<protein>
    <recommendedName>
        <fullName evidence="3">Polyketide cyclase</fullName>
    </recommendedName>
</protein>
<evidence type="ECO:0000313" key="2">
    <source>
        <dbReference type="Proteomes" id="UP000611640"/>
    </source>
</evidence>
<evidence type="ECO:0000313" key="1">
    <source>
        <dbReference type="EMBL" id="BCJ35697.1"/>
    </source>
</evidence>
<dbReference type="Pfam" id="PF10604">
    <property type="entry name" value="Polyketide_cyc2"/>
    <property type="match status" value="1"/>
</dbReference>
<keyword evidence="2" id="KW-1185">Reference proteome</keyword>
<organism evidence="1 2">
    <name type="scientific">Actinocatenispora thailandica</name>
    <dbReference type="NCBI Taxonomy" id="227318"/>
    <lineage>
        <taxon>Bacteria</taxon>
        <taxon>Bacillati</taxon>
        <taxon>Actinomycetota</taxon>
        <taxon>Actinomycetes</taxon>
        <taxon>Micromonosporales</taxon>
        <taxon>Micromonosporaceae</taxon>
        <taxon>Actinocatenispora</taxon>
    </lineage>
</organism>